<dbReference type="Pfam" id="PF19700">
    <property type="entry name" value="DUF6198"/>
    <property type="match status" value="1"/>
</dbReference>
<dbReference type="PANTHER" id="PTHR40078">
    <property type="entry name" value="INTEGRAL MEMBRANE PROTEIN-RELATED"/>
    <property type="match status" value="1"/>
</dbReference>
<dbReference type="PANTHER" id="PTHR40078:SF1">
    <property type="entry name" value="INTEGRAL MEMBRANE PROTEIN"/>
    <property type="match status" value="1"/>
</dbReference>
<keyword evidence="1" id="KW-0812">Transmembrane</keyword>
<proteinExistence type="predicted"/>
<feature type="transmembrane region" description="Helical" evidence="1">
    <location>
        <begin position="167"/>
        <end position="187"/>
    </location>
</feature>
<accession>D3E119</accession>
<keyword evidence="3" id="KW-1185">Reference proteome</keyword>
<keyword evidence="1" id="KW-0472">Membrane</keyword>
<dbReference type="eggNOG" id="arCOG05100">
    <property type="taxonomic scope" value="Archaea"/>
</dbReference>
<dbReference type="HOGENOM" id="CLU_083843_2_0_2"/>
<dbReference type="EMBL" id="CP001719">
    <property type="protein sequence ID" value="ADC47993.1"/>
    <property type="molecule type" value="Genomic_DNA"/>
</dbReference>
<feature type="transmembrane region" description="Helical" evidence="1">
    <location>
        <begin position="15"/>
        <end position="36"/>
    </location>
</feature>
<gene>
    <name evidence="2" type="ordered locus">mru_2143</name>
</gene>
<evidence type="ECO:0008006" key="4">
    <source>
        <dbReference type="Google" id="ProtNLM"/>
    </source>
</evidence>
<feature type="transmembrane region" description="Helical" evidence="1">
    <location>
        <begin position="193"/>
        <end position="212"/>
    </location>
</feature>
<evidence type="ECO:0000313" key="3">
    <source>
        <dbReference type="Proteomes" id="UP000008680"/>
    </source>
</evidence>
<evidence type="ECO:0000313" key="2">
    <source>
        <dbReference type="EMBL" id="ADC47993.1"/>
    </source>
</evidence>
<feature type="transmembrane region" description="Helical" evidence="1">
    <location>
        <begin position="56"/>
        <end position="78"/>
    </location>
</feature>
<feature type="transmembrane region" description="Helical" evidence="1">
    <location>
        <begin position="115"/>
        <end position="135"/>
    </location>
</feature>
<dbReference type="AlphaFoldDB" id="D3E119"/>
<organism evidence="2 3">
    <name type="scientific">Methanobrevibacter ruminantium (strain ATCC 35063 / DSM 1093 / JCM 13430 / OCM 146 / M1)</name>
    <name type="common">Methanobacterium ruminantium</name>
    <dbReference type="NCBI Taxonomy" id="634498"/>
    <lineage>
        <taxon>Archaea</taxon>
        <taxon>Methanobacteriati</taxon>
        <taxon>Methanobacteriota</taxon>
        <taxon>Methanomada group</taxon>
        <taxon>Methanobacteria</taxon>
        <taxon>Methanobacteriales</taxon>
        <taxon>Methanobacteriaceae</taxon>
        <taxon>Methanobrevibacter</taxon>
    </lineage>
</organism>
<dbReference type="KEGG" id="mru:mru_2143"/>
<keyword evidence="1" id="KW-1133">Transmembrane helix</keyword>
<protein>
    <recommendedName>
        <fullName evidence="4">YitT family protein</fullName>
    </recommendedName>
</protein>
<sequence length="222" mass="24407">MLKILAADKMDKKLIVRYIMLIVGVIIMSMGIALSIKATLGTSPISSVPAVLSIAFPWTVGEFTIVFNALLVIFQMVLLRKITISQIAQMLVCVLFGYMIDFSLLILNFPNPTDYISQWILCIISCFVLAFGLLIEVKSDITMLPGDGSVVAIAEVTNRDFGQIKPFFDLTIVSIAAILALVFLGHLEGVREGTIFAAIVVGLIIQFYDRIFGYNIDAYLAD</sequence>
<dbReference type="InterPro" id="IPR038750">
    <property type="entry name" value="YczE/YyaS-like"/>
</dbReference>
<name>D3E119_METRM</name>
<evidence type="ECO:0000256" key="1">
    <source>
        <dbReference type="SAM" id="Phobius"/>
    </source>
</evidence>
<dbReference type="STRING" id="634498.mru_2143"/>
<dbReference type="Proteomes" id="UP000008680">
    <property type="component" value="Chromosome"/>
</dbReference>
<reference evidence="2 3" key="1">
    <citation type="journal article" date="2010" name="PLoS ONE">
        <title>The genome sequence of the rumen methanogen Methanobrevibacter ruminantium reveals new possibilities for controlling ruminant methane emissions.</title>
        <authorList>
            <person name="Leahy S.C."/>
            <person name="Kelly W.J."/>
            <person name="Altermann E."/>
            <person name="Ronimus R.S."/>
            <person name="Yeoman C.J."/>
            <person name="Pacheco D.M."/>
            <person name="Li D."/>
            <person name="Kong Z."/>
            <person name="McTavish S."/>
            <person name="Sang C."/>
            <person name="Lambie S.C."/>
            <person name="Janssen P.H."/>
            <person name="Dey D."/>
            <person name="Attwood G.T."/>
        </authorList>
    </citation>
    <scope>NUCLEOTIDE SEQUENCE [LARGE SCALE GENOMIC DNA]</scope>
    <source>
        <strain evidence="3">ATCC 35063 / DSM 1093 / JCM 13430 / OCM 146 / M1</strain>
    </source>
</reference>
<feature type="transmembrane region" description="Helical" evidence="1">
    <location>
        <begin position="90"/>
        <end position="109"/>
    </location>
</feature>
<dbReference type="PATRIC" id="fig|634498.28.peg.2144"/>